<comment type="caution">
    <text evidence="1">The sequence shown here is derived from an EMBL/GenBank/DDBJ whole genome shotgun (WGS) entry which is preliminary data.</text>
</comment>
<name>A0A2P5F8J6_TREOI</name>
<dbReference type="EMBL" id="JXTC01000054">
    <property type="protein sequence ID" value="PON94096.1"/>
    <property type="molecule type" value="Genomic_DNA"/>
</dbReference>
<dbReference type="AlphaFoldDB" id="A0A2P5F8J6"/>
<evidence type="ECO:0000313" key="1">
    <source>
        <dbReference type="EMBL" id="PON94096.1"/>
    </source>
</evidence>
<keyword evidence="2" id="KW-1185">Reference proteome</keyword>
<dbReference type="InParanoid" id="A0A2P5F8J6"/>
<gene>
    <name evidence="1" type="ORF">TorRG33x02_101350</name>
</gene>
<organism evidence="1 2">
    <name type="scientific">Trema orientale</name>
    <name type="common">Charcoal tree</name>
    <name type="synonym">Celtis orientalis</name>
    <dbReference type="NCBI Taxonomy" id="63057"/>
    <lineage>
        <taxon>Eukaryota</taxon>
        <taxon>Viridiplantae</taxon>
        <taxon>Streptophyta</taxon>
        <taxon>Embryophyta</taxon>
        <taxon>Tracheophyta</taxon>
        <taxon>Spermatophyta</taxon>
        <taxon>Magnoliopsida</taxon>
        <taxon>eudicotyledons</taxon>
        <taxon>Gunneridae</taxon>
        <taxon>Pentapetalae</taxon>
        <taxon>rosids</taxon>
        <taxon>fabids</taxon>
        <taxon>Rosales</taxon>
        <taxon>Cannabaceae</taxon>
        <taxon>Trema</taxon>
    </lineage>
</organism>
<dbReference type="Proteomes" id="UP000237000">
    <property type="component" value="Unassembled WGS sequence"/>
</dbReference>
<proteinExistence type="predicted"/>
<accession>A0A2P5F8J6</accession>
<evidence type="ECO:0000313" key="2">
    <source>
        <dbReference type="Proteomes" id="UP000237000"/>
    </source>
</evidence>
<reference evidence="2" key="1">
    <citation type="submission" date="2016-06" db="EMBL/GenBank/DDBJ databases">
        <title>Parallel loss of symbiosis genes in relatives of nitrogen-fixing non-legume Parasponia.</title>
        <authorList>
            <person name="Van Velzen R."/>
            <person name="Holmer R."/>
            <person name="Bu F."/>
            <person name="Rutten L."/>
            <person name="Van Zeijl A."/>
            <person name="Liu W."/>
            <person name="Santuari L."/>
            <person name="Cao Q."/>
            <person name="Sharma T."/>
            <person name="Shen D."/>
            <person name="Roswanjaya Y."/>
            <person name="Wardhani T."/>
            <person name="Kalhor M.S."/>
            <person name="Jansen J."/>
            <person name="Van den Hoogen J."/>
            <person name="Gungor B."/>
            <person name="Hartog M."/>
            <person name="Hontelez J."/>
            <person name="Verver J."/>
            <person name="Yang W.-C."/>
            <person name="Schijlen E."/>
            <person name="Repin R."/>
            <person name="Schilthuizen M."/>
            <person name="Schranz E."/>
            <person name="Heidstra R."/>
            <person name="Miyata K."/>
            <person name="Fedorova E."/>
            <person name="Kohlen W."/>
            <person name="Bisseling T."/>
            <person name="Smit S."/>
            <person name="Geurts R."/>
        </authorList>
    </citation>
    <scope>NUCLEOTIDE SEQUENCE [LARGE SCALE GENOMIC DNA]</scope>
    <source>
        <strain evidence="2">cv. RG33-2</strain>
    </source>
</reference>
<sequence length="189" mass="22174">MSNSHFILNLLESRFKPMVISRDMIYRNRHPKGIWKVNPINLFSKFYRFHKFRQKGMALPSHPWPPKPSAKGGLDSRAEFILISRREDSCTKQKTTKDLDLRYSSSVKNVCCSLPIHGTIPWFLKFNPFGWQCGKMVTTRTARNIINVYLDYHNCLHVHQGGYFVVSFEMNPRRILYCQSPSHWSTSFS</sequence>
<protein>
    <submittedName>
        <fullName evidence="1">Uncharacterized protein</fullName>
    </submittedName>
</protein>